<dbReference type="PANTHER" id="PTHR31429">
    <property type="entry name" value="WRKY TRANSCRIPTION FACTOR 36-RELATED"/>
    <property type="match status" value="1"/>
</dbReference>
<keyword evidence="9" id="KW-1185">Reference proteome</keyword>
<keyword evidence="3" id="KW-0238">DNA-binding</keyword>
<dbReference type="InterPro" id="IPR036576">
    <property type="entry name" value="WRKY_dom_sf"/>
</dbReference>
<accession>A0AAN9MWY4</accession>
<keyword evidence="5" id="KW-0539">Nucleus</keyword>
<keyword evidence="4" id="KW-0804">Transcription</keyword>
<comment type="caution">
    <text evidence="8">The sequence shown here is derived from an EMBL/GenBank/DDBJ whole genome shotgun (WGS) entry which is preliminary data.</text>
</comment>
<proteinExistence type="predicted"/>
<dbReference type="FunFam" id="2.20.25.80:FF:000002">
    <property type="entry name" value="probable WRKY transcription factor 31"/>
    <property type="match status" value="1"/>
</dbReference>
<keyword evidence="2" id="KW-0805">Transcription regulation</keyword>
<feature type="domain" description="WRKY" evidence="7">
    <location>
        <begin position="168"/>
        <end position="234"/>
    </location>
</feature>
<evidence type="ECO:0000259" key="7">
    <source>
        <dbReference type="PROSITE" id="PS50811"/>
    </source>
</evidence>
<dbReference type="SMART" id="SM00774">
    <property type="entry name" value="WRKY"/>
    <property type="match status" value="1"/>
</dbReference>
<evidence type="ECO:0000313" key="8">
    <source>
        <dbReference type="EMBL" id="KAK7362202.1"/>
    </source>
</evidence>
<evidence type="ECO:0000256" key="4">
    <source>
        <dbReference type="ARBA" id="ARBA00023163"/>
    </source>
</evidence>
<feature type="region of interest" description="Disordered" evidence="6">
    <location>
        <begin position="78"/>
        <end position="97"/>
    </location>
</feature>
<evidence type="ECO:0000256" key="3">
    <source>
        <dbReference type="ARBA" id="ARBA00023125"/>
    </source>
</evidence>
<dbReference type="GO" id="GO:0005634">
    <property type="term" value="C:nucleus"/>
    <property type="evidence" value="ECO:0007669"/>
    <property type="project" value="UniProtKB-SubCell"/>
</dbReference>
<dbReference type="Pfam" id="PF03106">
    <property type="entry name" value="WRKY"/>
    <property type="match status" value="1"/>
</dbReference>
<feature type="region of interest" description="Disordered" evidence="6">
    <location>
        <begin position="483"/>
        <end position="502"/>
    </location>
</feature>
<evidence type="ECO:0000256" key="2">
    <source>
        <dbReference type="ARBA" id="ARBA00023015"/>
    </source>
</evidence>
<dbReference type="EMBL" id="JAYMYQ010000001">
    <property type="protein sequence ID" value="KAK7362202.1"/>
    <property type="molecule type" value="Genomic_DNA"/>
</dbReference>
<dbReference type="Proteomes" id="UP001367508">
    <property type="component" value="Unassembled WGS sequence"/>
</dbReference>
<dbReference type="PANTHER" id="PTHR31429:SF86">
    <property type="entry name" value="WRKY TRANSCRIPTION FACTOR 61-RELATED"/>
    <property type="match status" value="1"/>
</dbReference>
<evidence type="ECO:0000313" key="9">
    <source>
        <dbReference type="Proteomes" id="UP001367508"/>
    </source>
</evidence>
<dbReference type="SUPFAM" id="SSF118290">
    <property type="entry name" value="WRKY DNA-binding domain"/>
    <property type="match status" value="1"/>
</dbReference>
<name>A0AAN9MWY4_CANGL</name>
<evidence type="ECO:0000256" key="5">
    <source>
        <dbReference type="ARBA" id="ARBA00023242"/>
    </source>
</evidence>
<dbReference type="GO" id="GO:0003700">
    <property type="term" value="F:DNA-binding transcription factor activity"/>
    <property type="evidence" value="ECO:0007669"/>
    <property type="project" value="InterPro"/>
</dbReference>
<comment type="subcellular location">
    <subcellularLocation>
        <location evidence="1">Nucleus</location>
    </subcellularLocation>
</comment>
<organism evidence="8 9">
    <name type="scientific">Canavalia gladiata</name>
    <name type="common">Sword bean</name>
    <name type="synonym">Dolichos gladiatus</name>
    <dbReference type="NCBI Taxonomy" id="3824"/>
    <lineage>
        <taxon>Eukaryota</taxon>
        <taxon>Viridiplantae</taxon>
        <taxon>Streptophyta</taxon>
        <taxon>Embryophyta</taxon>
        <taxon>Tracheophyta</taxon>
        <taxon>Spermatophyta</taxon>
        <taxon>Magnoliopsida</taxon>
        <taxon>eudicotyledons</taxon>
        <taxon>Gunneridae</taxon>
        <taxon>Pentapetalae</taxon>
        <taxon>rosids</taxon>
        <taxon>fabids</taxon>
        <taxon>Fabales</taxon>
        <taxon>Fabaceae</taxon>
        <taxon>Papilionoideae</taxon>
        <taxon>50 kb inversion clade</taxon>
        <taxon>NPAAA clade</taxon>
        <taxon>indigoferoid/millettioid clade</taxon>
        <taxon>Phaseoleae</taxon>
        <taxon>Canavalia</taxon>
    </lineage>
</organism>
<evidence type="ECO:0000256" key="1">
    <source>
        <dbReference type="ARBA" id="ARBA00004123"/>
    </source>
</evidence>
<evidence type="ECO:0000256" key="6">
    <source>
        <dbReference type="SAM" id="MobiDB-lite"/>
    </source>
</evidence>
<dbReference type="AlphaFoldDB" id="A0AAN9MWY4"/>
<dbReference type="InterPro" id="IPR044810">
    <property type="entry name" value="WRKY_plant"/>
</dbReference>
<dbReference type="GO" id="GO:0043565">
    <property type="term" value="F:sequence-specific DNA binding"/>
    <property type="evidence" value="ECO:0007669"/>
    <property type="project" value="InterPro"/>
</dbReference>
<dbReference type="Gene3D" id="2.20.25.80">
    <property type="entry name" value="WRKY domain"/>
    <property type="match status" value="1"/>
</dbReference>
<dbReference type="PROSITE" id="PS50811">
    <property type="entry name" value="WRKY"/>
    <property type="match status" value="1"/>
</dbReference>
<dbReference type="InterPro" id="IPR003657">
    <property type="entry name" value="WRKY_dom"/>
</dbReference>
<protein>
    <recommendedName>
        <fullName evidence="7">WRKY domain-containing protein</fullName>
    </recommendedName>
</protein>
<gene>
    <name evidence="8" type="ORF">VNO77_04308</name>
</gene>
<feature type="compositionally biased region" description="Basic and acidic residues" evidence="6">
    <location>
        <begin position="80"/>
        <end position="97"/>
    </location>
</feature>
<sequence>MNLERKANDNNYEVLKFVTKRLGELLSLQDQKLESAKRVMGEVGEENEWLKLSLAHIARDTTSDEESAFVSLSLGISPKGQHEKKNSNRTEKIKEDENLNKGLALGLDIRFDPSAQIESSFNEEGKEEELSEIWPPSKVLKTTRSEDNTEPSQPSQLKKARVCIRARCDTQTMNDGCQWRKYGQKMAKGNPCPRAYYRCTVSSSCPVRKQVQRCADDMSILITTYEGTHNHPLPTSATAIAYTTSAAASMLQSPSLSSQGLTSTETVPLINSSIAYNLNALNFTSSYQQFSKPQQSYFHNSSILTTNSHPTITLDLTTTQTSPPHIGKFTPGLSFMPKYSSTDLSFSSSIISPLQSSMLQPPCSPYNDYFNNEGLITQNRSQNGSLMNTGKEPFQGHLHQPNYTRNFAFSQQPLPDSIAAATKAITTHPKFQSALTVALRTYVGNRGVSGEVKENLIGSDGEALNLSIGGDMPCTMNTVYTSNASSRSTRMSPSFASNAPKGNSVIFQPSQASKNSFGSLYDESNQFLDQ</sequence>
<reference evidence="8 9" key="1">
    <citation type="submission" date="2024-01" db="EMBL/GenBank/DDBJ databases">
        <title>The genomes of 5 underutilized Papilionoideae crops provide insights into root nodulation and disease resistanc.</title>
        <authorList>
            <person name="Jiang F."/>
        </authorList>
    </citation>
    <scope>NUCLEOTIDE SEQUENCE [LARGE SCALE GENOMIC DNA]</scope>
    <source>
        <strain evidence="8">LVBAO_FW01</strain>
        <tissue evidence="8">Leaves</tissue>
    </source>
</reference>